<keyword evidence="4" id="KW-1185">Reference proteome</keyword>
<dbReference type="Pfam" id="PF02657">
    <property type="entry name" value="SufE"/>
    <property type="match status" value="1"/>
</dbReference>
<dbReference type="Proteomes" id="UP000702425">
    <property type="component" value="Unassembled WGS sequence"/>
</dbReference>
<reference evidence="3 4" key="1">
    <citation type="journal article" date="2020" name="Sci. Rep.">
        <title>A novel cyanobacterial geosmin producer, revising GeoA distribution and dispersion patterns in Bacteria.</title>
        <authorList>
            <person name="Churro C."/>
            <person name="Semedo-Aguiar A.P."/>
            <person name="Silva A.D."/>
            <person name="Pereira-Leal J.B."/>
            <person name="Leite R.B."/>
        </authorList>
    </citation>
    <scope>NUCLEOTIDE SEQUENCE [LARGE SCALE GENOMIC DNA]</scope>
    <source>
        <strain evidence="3 4">IPMA8</strain>
    </source>
</reference>
<dbReference type="PANTHER" id="PTHR43597">
    <property type="entry name" value="SULFUR ACCEPTOR PROTEIN CSDE"/>
    <property type="match status" value="1"/>
</dbReference>
<comment type="caution">
    <text evidence="3">The sequence shown here is derived from an EMBL/GenBank/DDBJ whole genome shotgun (WGS) entry which is preliminary data.</text>
</comment>
<organism evidence="3 4">
    <name type="scientific">Microcoleus asticus IPMA8</name>
    <dbReference type="NCBI Taxonomy" id="2563858"/>
    <lineage>
        <taxon>Bacteria</taxon>
        <taxon>Bacillati</taxon>
        <taxon>Cyanobacteriota</taxon>
        <taxon>Cyanophyceae</taxon>
        <taxon>Oscillatoriophycideae</taxon>
        <taxon>Oscillatoriales</taxon>
        <taxon>Microcoleaceae</taxon>
        <taxon>Microcoleus</taxon>
        <taxon>Microcoleus asticus</taxon>
    </lineage>
</organism>
<dbReference type="EMBL" id="SRRZ01000059">
    <property type="protein sequence ID" value="NQE35599.1"/>
    <property type="molecule type" value="Genomic_DNA"/>
</dbReference>
<gene>
    <name evidence="3" type="primary">sufE_1</name>
    <name evidence="3" type="ORF">E5S67_03334</name>
</gene>
<sequence length="118" mass="12835">MLWYAKRLPAFPESDTLPENKVSGCVSQVYITANLADGKVLYQGNSDAQLVKGLVGLLVEDLSGLTPAEIVSITPDFIQDTGLNVSLIPSRANGFYNIFQMMKKKGLQSLGSEQLELN</sequence>
<feature type="domain" description="Fe-S metabolism associated" evidence="2">
    <location>
        <begin position="2"/>
        <end position="104"/>
    </location>
</feature>
<name>A0ABX2CZ55_9CYAN</name>
<protein>
    <submittedName>
        <fullName evidence="3">Cysteine desulfuration protein SufE</fullName>
    </submittedName>
</protein>
<dbReference type="PANTHER" id="PTHR43597:SF5">
    <property type="entry name" value="SUFE-LIKE PROTEIN 2, CHLOROPLASTIC"/>
    <property type="match status" value="1"/>
</dbReference>
<proteinExistence type="inferred from homology"/>
<comment type="similarity">
    <text evidence="1">Belongs to the SufE family.</text>
</comment>
<dbReference type="SUPFAM" id="SSF82649">
    <property type="entry name" value="SufE/NifU"/>
    <property type="match status" value="1"/>
</dbReference>
<evidence type="ECO:0000313" key="4">
    <source>
        <dbReference type="Proteomes" id="UP000702425"/>
    </source>
</evidence>
<accession>A0ABX2CZ55</accession>
<evidence type="ECO:0000313" key="3">
    <source>
        <dbReference type="EMBL" id="NQE35599.1"/>
    </source>
</evidence>
<evidence type="ECO:0000256" key="1">
    <source>
        <dbReference type="ARBA" id="ARBA00010282"/>
    </source>
</evidence>
<evidence type="ECO:0000259" key="2">
    <source>
        <dbReference type="Pfam" id="PF02657"/>
    </source>
</evidence>
<dbReference type="Gene3D" id="3.90.1010.10">
    <property type="match status" value="1"/>
</dbReference>
<dbReference type="InterPro" id="IPR003808">
    <property type="entry name" value="Fe-S_metab-assoc_dom"/>
</dbReference>